<feature type="compositionally biased region" description="Basic and acidic residues" evidence="1">
    <location>
        <begin position="43"/>
        <end position="58"/>
    </location>
</feature>
<feature type="compositionally biased region" description="Basic and acidic residues" evidence="1">
    <location>
        <begin position="171"/>
        <end position="187"/>
    </location>
</feature>
<feature type="region of interest" description="Disordered" evidence="1">
    <location>
        <begin position="121"/>
        <end position="208"/>
    </location>
</feature>
<proteinExistence type="predicted"/>
<evidence type="ECO:0000313" key="3">
    <source>
        <dbReference type="Proteomes" id="UP000077266"/>
    </source>
</evidence>
<evidence type="ECO:0000313" key="2">
    <source>
        <dbReference type="EMBL" id="KZV78762.1"/>
    </source>
</evidence>
<sequence>MVELLNLHSTLQTRHHEIQTDLSAVEAAIHFQRMVQSNDDFASHETLRHSTRDPDKGDTSSVIGSQRPFTSSSQSEYLIDTSGRIGANFRSAEYTFDSQSSSDSDSGSPAKEYIADDSYNMQSLTGSDNSAHRQITTTDPTECQDHIDSQSSRSSGGDEDFGYQSDASQQGDEHYETANSDSDHGDSEQAYEYSDGGNTYVDYSDDDY</sequence>
<reference evidence="2 3" key="1">
    <citation type="journal article" date="2016" name="Mol. Biol. Evol.">
        <title>Comparative Genomics of Early-Diverging Mushroom-Forming Fungi Provides Insights into the Origins of Lignocellulose Decay Capabilities.</title>
        <authorList>
            <person name="Nagy L.G."/>
            <person name="Riley R."/>
            <person name="Tritt A."/>
            <person name="Adam C."/>
            <person name="Daum C."/>
            <person name="Floudas D."/>
            <person name="Sun H."/>
            <person name="Yadav J.S."/>
            <person name="Pangilinan J."/>
            <person name="Larsson K.H."/>
            <person name="Matsuura K."/>
            <person name="Barry K."/>
            <person name="Labutti K."/>
            <person name="Kuo R."/>
            <person name="Ohm R.A."/>
            <person name="Bhattacharya S.S."/>
            <person name="Shirouzu T."/>
            <person name="Yoshinaga Y."/>
            <person name="Martin F.M."/>
            <person name="Grigoriev I.V."/>
            <person name="Hibbett D.S."/>
        </authorList>
    </citation>
    <scope>NUCLEOTIDE SEQUENCE [LARGE SCALE GENOMIC DNA]</scope>
    <source>
        <strain evidence="2 3">HHB12029</strain>
    </source>
</reference>
<gene>
    <name evidence="2" type="ORF">EXIGLDRAFT_783289</name>
</gene>
<name>A0A166N516_EXIGL</name>
<accession>A0A166N516</accession>
<feature type="region of interest" description="Disordered" evidence="1">
    <location>
        <begin position="43"/>
        <end position="77"/>
    </location>
</feature>
<dbReference type="Proteomes" id="UP000077266">
    <property type="component" value="Unassembled WGS sequence"/>
</dbReference>
<keyword evidence="3" id="KW-1185">Reference proteome</keyword>
<feature type="compositionally biased region" description="Polar residues" evidence="1">
    <location>
        <begin position="121"/>
        <end position="141"/>
    </location>
</feature>
<dbReference type="EMBL" id="KV426769">
    <property type="protein sequence ID" value="KZV78762.1"/>
    <property type="molecule type" value="Genomic_DNA"/>
</dbReference>
<feature type="compositionally biased region" description="Polar residues" evidence="1">
    <location>
        <begin position="59"/>
        <end position="76"/>
    </location>
</feature>
<protein>
    <submittedName>
        <fullName evidence="2">Uncharacterized protein</fullName>
    </submittedName>
</protein>
<evidence type="ECO:0000256" key="1">
    <source>
        <dbReference type="SAM" id="MobiDB-lite"/>
    </source>
</evidence>
<dbReference type="InParanoid" id="A0A166N516"/>
<organism evidence="2 3">
    <name type="scientific">Exidia glandulosa HHB12029</name>
    <dbReference type="NCBI Taxonomy" id="1314781"/>
    <lineage>
        <taxon>Eukaryota</taxon>
        <taxon>Fungi</taxon>
        <taxon>Dikarya</taxon>
        <taxon>Basidiomycota</taxon>
        <taxon>Agaricomycotina</taxon>
        <taxon>Agaricomycetes</taxon>
        <taxon>Auriculariales</taxon>
        <taxon>Exidiaceae</taxon>
        <taxon>Exidia</taxon>
    </lineage>
</organism>
<dbReference type="AlphaFoldDB" id="A0A166N516"/>